<reference evidence="3 4" key="1">
    <citation type="submission" date="2018-05" db="EMBL/GenBank/DDBJ databases">
        <title>Genome sequencing and assembly of the regulated plant pathogen Lachnellula willkommii and related sister species for the development of diagnostic species identification markers.</title>
        <authorList>
            <person name="Giroux E."/>
            <person name="Bilodeau G."/>
        </authorList>
    </citation>
    <scope>NUCLEOTIDE SEQUENCE [LARGE SCALE GENOMIC DNA]</scope>
    <source>
        <strain evidence="3 4">CBS 160.35</strain>
    </source>
</reference>
<protein>
    <submittedName>
        <fullName evidence="3">Uncharacterized protein</fullName>
    </submittedName>
</protein>
<dbReference type="Proteomes" id="UP000443090">
    <property type="component" value="Unassembled WGS sequence"/>
</dbReference>
<keyword evidence="1" id="KW-0175">Coiled coil</keyword>
<dbReference type="EMBL" id="QGMI01000363">
    <property type="protein sequence ID" value="TVY41906.1"/>
    <property type="molecule type" value="Genomic_DNA"/>
</dbReference>
<feature type="coiled-coil region" evidence="1">
    <location>
        <begin position="202"/>
        <end position="229"/>
    </location>
</feature>
<keyword evidence="4" id="KW-1185">Reference proteome</keyword>
<dbReference type="AlphaFoldDB" id="A0A8H8RU54"/>
<evidence type="ECO:0000256" key="1">
    <source>
        <dbReference type="SAM" id="Coils"/>
    </source>
</evidence>
<proteinExistence type="predicted"/>
<dbReference type="OrthoDB" id="2498029at2759"/>
<organism evidence="3 4">
    <name type="scientific">Lachnellula occidentalis</name>
    <dbReference type="NCBI Taxonomy" id="215460"/>
    <lineage>
        <taxon>Eukaryota</taxon>
        <taxon>Fungi</taxon>
        <taxon>Dikarya</taxon>
        <taxon>Ascomycota</taxon>
        <taxon>Pezizomycotina</taxon>
        <taxon>Leotiomycetes</taxon>
        <taxon>Helotiales</taxon>
        <taxon>Lachnaceae</taxon>
        <taxon>Lachnellula</taxon>
    </lineage>
</organism>
<name>A0A8H8RU54_9HELO</name>
<feature type="region of interest" description="Disordered" evidence="2">
    <location>
        <begin position="118"/>
        <end position="144"/>
    </location>
</feature>
<feature type="compositionally biased region" description="Polar residues" evidence="2">
    <location>
        <begin position="118"/>
        <end position="137"/>
    </location>
</feature>
<comment type="caution">
    <text evidence="3">The sequence shown here is derived from an EMBL/GenBank/DDBJ whole genome shotgun (WGS) entry which is preliminary data.</text>
</comment>
<evidence type="ECO:0000256" key="2">
    <source>
        <dbReference type="SAM" id="MobiDB-lite"/>
    </source>
</evidence>
<evidence type="ECO:0000313" key="3">
    <source>
        <dbReference type="EMBL" id="TVY41906.1"/>
    </source>
</evidence>
<sequence>MTISVAFVSLEHHCETLGIGDPAKFEVDTEDGQAGISVSGAVALKAASIDKRAKLVVANRVSQLKGNGRFYIPLIDDDGENPAGFNFGVAKTEGAKIVLAAKKLGMEGLAPHHVNRTTVQSGATLPSKSPNGTTDMVPSSASTPTRSTSTLGFYESIYADGQDIDKLGYAEYQFATPGTVFGTAAHGLHRQRKTVLLPFFSKKEVLEQASQIQDQVMKTQERLQEYMDKDKILKIFVICLKHSFDQGVRVFGLARFRQSVYGQL</sequence>
<accession>A0A8H8RU54</accession>
<evidence type="ECO:0000313" key="4">
    <source>
        <dbReference type="Proteomes" id="UP000443090"/>
    </source>
</evidence>
<gene>
    <name evidence="3" type="ORF">LOCC1_G007345</name>
</gene>